<dbReference type="InterPro" id="IPR011006">
    <property type="entry name" value="CheY-like_superfamily"/>
</dbReference>
<dbReference type="GO" id="GO:0005829">
    <property type="term" value="C:cytosol"/>
    <property type="evidence" value="ECO:0007669"/>
    <property type="project" value="TreeGrafter"/>
</dbReference>
<dbReference type="Proteomes" id="UP000262583">
    <property type="component" value="Chromosome"/>
</dbReference>
<evidence type="ECO:0000256" key="2">
    <source>
        <dbReference type="ARBA" id="ARBA00023012"/>
    </source>
</evidence>
<feature type="domain" description="Response regulatory" evidence="9">
    <location>
        <begin position="6"/>
        <end position="122"/>
    </location>
</feature>
<dbReference type="CDD" id="cd00383">
    <property type="entry name" value="trans_reg_C"/>
    <property type="match status" value="1"/>
</dbReference>
<dbReference type="PANTHER" id="PTHR48111:SF40">
    <property type="entry name" value="PHOSPHATE REGULON TRANSCRIPTIONAL REGULATORY PROTEIN PHOB"/>
    <property type="match status" value="1"/>
</dbReference>
<name>A0A2Z4Y4V3_SUMC1</name>
<dbReference type="SUPFAM" id="SSF52172">
    <property type="entry name" value="CheY-like"/>
    <property type="match status" value="1"/>
</dbReference>
<dbReference type="SMART" id="SM00862">
    <property type="entry name" value="Trans_reg_C"/>
    <property type="match status" value="1"/>
</dbReference>
<keyword evidence="1 6" id="KW-0597">Phosphoprotein</keyword>
<feature type="region of interest" description="Disordered" evidence="8">
    <location>
        <begin position="230"/>
        <end position="252"/>
    </location>
</feature>
<protein>
    <submittedName>
        <fullName evidence="11">Phosphate regulon transcriptional regulatory protein PhoB (SphR)</fullName>
    </submittedName>
</protein>
<dbReference type="InterPro" id="IPR001867">
    <property type="entry name" value="OmpR/PhoB-type_DNA-bd"/>
</dbReference>
<evidence type="ECO:0000313" key="11">
    <source>
        <dbReference type="EMBL" id="AXA36009.1"/>
    </source>
</evidence>
<reference evidence="11 12" key="1">
    <citation type="submission" date="2018-05" db="EMBL/GenBank/DDBJ databases">
        <title>A metagenomic window into the 2 km-deep terrestrial subsurface aquifer revealed taxonomically and functionally diverse microbial community comprising novel uncultured bacterial lineages.</title>
        <authorList>
            <person name="Kadnikov V.V."/>
            <person name="Mardanov A.V."/>
            <person name="Beletsky A.V."/>
            <person name="Banks D."/>
            <person name="Pimenov N.V."/>
            <person name="Frank Y.A."/>
            <person name="Karnachuk O.V."/>
            <person name="Ravin N.V."/>
        </authorList>
    </citation>
    <scope>NUCLEOTIDE SEQUENCE [LARGE SCALE GENOMIC DNA]</scope>
    <source>
        <strain evidence="11">BY</strain>
    </source>
</reference>
<dbReference type="Pfam" id="PF00072">
    <property type="entry name" value="Response_reg"/>
    <property type="match status" value="1"/>
</dbReference>
<evidence type="ECO:0000259" key="10">
    <source>
        <dbReference type="PROSITE" id="PS51755"/>
    </source>
</evidence>
<dbReference type="AlphaFoldDB" id="A0A2Z4Y4V3"/>
<dbReference type="GO" id="GO:0000156">
    <property type="term" value="F:phosphorelay response regulator activity"/>
    <property type="evidence" value="ECO:0007669"/>
    <property type="project" value="TreeGrafter"/>
</dbReference>
<dbReference type="FunFam" id="3.40.50.2300:FF:000001">
    <property type="entry name" value="DNA-binding response regulator PhoB"/>
    <property type="match status" value="1"/>
</dbReference>
<gene>
    <name evidence="11" type="ORF">BRCON_1232</name>
</gene>
<dbReference type="PROSITE" id="PS51755">
    <property type="entry name" value="OMPR_PHOB"/>
    <property type="match status" value="1"/>
</dbReference>
<organism evidence="11 12">
    <name type="scientific">Sumerlaea chitinivorans</name>
    <dbReference type="NCBI Taxonomy" id="2250252"/>
    <lineage>
        <taxon>Bacteria</taxon>
        <taxon>Candidatus Sumerlaeota</taxon>
        <taxon>Candidatus Sumerlaeia</taxon>
        <taxon>Candidatus Sumerlaeales</taxon>
        <taxon>Candidatus Sumerlaeaceae</taxon>
        <taxon>Candidatus Sumerlaea</taxon>
    </lineage>
</organism>
<proteinExistence type="predicted"/>
<dbReference type="Gene3D" id="3.40.50.2300">
    <property type="match status" value="1"/>
</dbReference>
<dbReference type="PROSITE" id="PS50110">
    <property type="entry name" value="RESPONSE_REGULATORY"/>
    <property type="match status" value="1"/>
</dbReference>
<evidence type="ECO:0000259" key="9">
    <source>
        <dbReference type="PROSITE" id="PS50110"/>
    </source>
</evidence>
<evidence type="ECO:0000313" key="12">
    <source>
        <dbReference type="Proteomes" id="UP000262583"/>
    </source>
</evidence>
<evidence type="ECO:0000256" key="3">
    <source>
        <dbReference type="ARBA" id="ARBA00023015"/>
    </source>
</evidence>
<evidence type="ECO:0000256" key="7">
    <source>
        <dbReference type="PROSITE-ProRule" id="PRU01091"/>
    </source>
</evidence>
<dbReference type="InterPro" id="IPR039420">
    <property type="entry name" value="WalR-like"/>
</dbReference>
<keyword evidence="5" id="KW-0804">Transcription</keyword>
<dbReference type="GO" id="GO:0032993">
    <property type="term" value="C:protein-DNA complex"/>
    <property type="evidence" value="ECO:0007669"/>
    <property type="project" value="TreeGrafter"/>
</dbReference>
<feature type="domain" description="OmpR/PhoB-type" evidence="10">
    <location>
        <begin position="131"/>
        <end position="228"/>
    </location>
</feature>
<dbReference type="Pfam" id="PF00486">
    <property type="entry name" value="Trans_reg_C"/>
    <property type="match status" value="1"/>
</dbReference>
<keyword evidence="3" id="KW-0805">Transcription regulation</keyword>
<dbReference type="InterPro" id="IPR036388">
    <property type="entry name" value="WH-like_DNA-bd_sf"/>
</dbReference>
<evidence type="ECO:0000256" key="4">
    <source>
        <dbReference type="ARBA" id="ARBA00023125"/>
    </source>
</evidence>
<keyword evidence="2" id="KW-0902">Two-component regulatory system</keyword>
<dbReference type="GO" id="GO:0000976">
    <property type="term" value="F:transcription cis-regulatory region binding"/>
    <property type="evidence" value="ECO:0007669"/>
    <property type="project" value="TreeGrafter"/>
</dbReference>
<keyword evidence="4 7" id="KW-0238">DNA-binding</keyword>
<evidence type="ECO:0000256" key="8">
    <source>
        <dbReference type="SAM" id="MobiDB-lite"/>
    </source>
</evidence>
<feature type="modified residue" description="4-aspartylphosphate" evidence="6">
    <location>
        <position position="55"/>
    </location>
</feature>
<feature type="DNA-binding region" description="OmpR/PhoB-type" evidence="7">
    <location>
        <begin position="131"/>
        <end position="228"/>
    </location>
</feature>
<evidence type="ECO:0000256" key="1">
    <source>
        <dbReference type="ARBA" id="ARBA00022553"/>
    </source>
</evidence>
<sequence length="252" mass="28374">MGINRSILVVEDEPAISQLVAFHLEEHGYEPIVVAEGLRALALLEKSLPALMILDLMLPDIDGIEILRRVRSDPKKAKLPVIILTAKGDEPDRVRGLEIGADDYVPKPFSPRELMLRLEKILSVREGVEKSKLPERFGCLEVDEDRFRVTVEGKTIEISATEMRLLTELLRNRGKVLSRQILLQNAWGFMPNVTPRTIDTHIKRLRQKLGAAAAYIETIRGVGYRWVETPPEESAESQAGKAQRTVRRGGKQ</sequence>
<dbReference type="KEGG" id="schv:BRCON_1232"/>
<dbReference type="InterPro" id="IPR001789">
    <property type="entry name" value="Sig_transdc_resp-reg_receiver"/>
</dbReference>
<dbReference type="EMBL" id="CP030759">
    <property type="protein sequence ID" value="AXA36009.1"/>
    <property type="molecule type" value="Genomic_DNA"/>
</dbReference>
<dbReference type="PANTHER" id="PTHR48111">
    <property type="entry name" value="REGULATOR OF RPOS"/>
    <property type="match status" value="1"/>
</dbReference>
<dbReference type="SMART" id="SM00448">
    <property type="entry name" value="REC"/>
    <property type="match status" value="1"/>
</dbReference>
<dbReference type="GO" id="GO:0006355">
    <property type="term" value="P:regulation of DNA-templated transcription"/>
    <property type="evidence" value="ECO:0007669"/>
    <property type="project" value="InterPro"/>
</dbReference>
<dbReference type="Gene3D" id="6.10.250.690">
    <property type="match status" value="1"/>
</dbReference>
<accession>A0A2Z4Y4V3</accession>
<evidence type="ECO:0000256" key="5">
    <source>
        <dbReference type="ARBA" id="ARBA00023163"/>
    </source>
</evidence>
<dbReference type="Gene3D" id="1.10.10.10">
    <property type="entry name" value="Winged helix-like DNA-binding domain superfamily/Winged helix DNA-binding domain"/>
    <property type="match status" value="1"/>
</dbReference>
<evidence type="ECO:0000256" key="6">
    <source>
        <dbReference type="PROSITE-ProRule" id="PRU00169"/>
    </source>
</evidence>